<evidence type="ECO:0000256" key="3">
    <source>
        <dbReference type="ARBA" id="ARBA00010525"/>
    </source>
</evidence>
<feature type="binding site" description="in dimeric form" evidence="16">
    <location>
        <position position="251"/>
    </location>
    <ligand>
        <name>Ca(2+)</name>
        <dbReference type="ChEBI" id="CHEBI:29108"/>
        <label>1</label>
    </ligand>
</feature>
<comment type="subcellular location">
    <subcellularLocation>
        <location evidence="17">Cell outer membrane</location>
        <topology evidence="17">Multi-pass membrane protein</topology>
    </subcellularLocation>
    <text evidence="17">One of the very few enzymes located there.</text>
</comment>
<dbReference type="GO" id="GO:0004623">
    <property type="term" value="F:phospholipase A2 activity"/>
    <property type="evidence" value="ECO:0007669"/>
    <property type="project" value="UniProtKB-EC"/>
</dbReference>
<dbReference type="EC" id="3.1.1.4" evidence="17"/>
<accession>A0AAW6RNA3</accession>
<evidence type="ECO:0000256" key="17">
    <source>
        <dbReference type="RuleBase" id="RU366027"/>
    </source>
</evidence>
<evidence type="ECO:0000256" key="12">
    <source>
        <dbReference type="ARBA" id="ARBA00023098"/>
    </source>
</evidence>
<reference evidence="18 19" key="1">
    <citation type="submission" date="2023-04" db="EMBL/GenBank/DDBJ databases">
        <title>Ottowia paracancer sp. nov., isolated from human stomach.</title>
        <authorList>
            <person name="Song Y."/>
        </authorList>
    </citation>
    <scope>NUCLEOTIDE SEQUENCE [LARGE SCALE GENOMIC DNA]</scope>
    <source>
        <strain evidence="18 19">10c7w1</strain>
    </source>
</reference>
<dbReference type="GO" id="GO:0008970">
    <property type="term" value="F:phospholipase A1 activity"/>
    <property type="evidence" value="ECO:0007669"/>
    <property type="project" value="UniProtKB-EC"/>
</dbReference>
<comment type="subunit">
    <text evidence="4 17">Homodimer; dimerization is reversible, and the dimeric form is the active one.</text>
</comment>
<evidence type="ECO:0000256" key="1">
    <source>
        <dbReference type="ARBA" id="ARBA00000111"/>
    </source>
</evidence>
<feature type="active site" description="Proton acceptor" evidence="15">
    <location>
        <position position="288"/>
    </location>
</feature>
<evidence type="ECO:0000256" key="11">
    <source>
        <dbReference type="ARBA" id="ARBA00022963"/>
    </source>
</evidence>
<proteinExistence type="inferred from homology"/>
<keyword evidence="9 17" id="KW-0378">Hydrolase</keyword>
<comment type="catalytic activity">
    <reaction evidence="2 17">
        <text>a 1,2-diacyl-sn-glycero-3-phosphocholine + H2O = a 1-acyl-sn-glycero-3-phosphocholine + a fatty acid + H(+)</text>
        <dbReference type="Rhea" id="RHEA:15801"/>
        <dbReference type="ChEBI" id="CHEBI:15377"/>
        <dbReference type="ChEBI" id="CHEBI:15378"/>
        <dbReference type="ChEBI" id="CHEBI:28868"/>
        <dbReference type="ChEBI" id="CHEBI:57643"/>
        <dbReference type="ChEBI" id="CHEBI:58168"/>
        <dbReference type="EC" id="3.1.1.4"/>
    </reaction>
</comment>
<feature type="active site" description="Nucleophile" evidence="15">
    <location>
        <position position="290"/>
    </location>
</feature>
<keyword evidence="10 16" id="KW-0106">Calcium</keyword>
<keyword evidence="5" id="KW-1134">Transmembrane beta strand</keyword>
<organism evidence="18 19">
    <name type="scientific">Ottowia cancrivicina</name>
    <dbReference type="NCBI Taxonomy" id="3040346"/>
    <lineage>
        <taxon>Bacteria</taxon>
        <taxon>Pseudomonadati</taxon>
        <taxon>Pseudomonadota</taxon>
        <taxon>Betaproteobacteria</taxon>
        <taxon>Burkholderiales</taxon>
        <taxon>Comamonadaceae</taxon>
        <taxon>Ottowia</taxon>
    </lineage>
</organism>
<comment type="cofactor">
    <cofactor evidence="17">
        <name>Ca(2+)</name>
        <dbReference type="ChEBI" id="CHEBI:29108"/>
    </cofactor>
    <text evidence="17">Binds 1 Ca(2+) ion per monomer. In the dimeric form the Ca(2+) is bound by different amino acids with binding of each Ca(2+) shared with ligands coming from each monomer. The Ca(2+) ion may have a role in catalysis.</text>
</comment>
<dbReference type="AlphaFoldDB" id="A0AAW6RNA3"/>
<keyword evidence="19" id="KW-1185">Reference proteome</keyword>
<feature type="chain" id="PRO_5043108635" description="Phospholipase A1" evidence="17">
    <location>
        <begin position="22"/>
        <end position="426"/>
    </location>
</feature>
<dbReference type="GO" id="GO:0046872">
    <property type="term" value="F:metal ion binding"/>
    <property type="evidence" value="ECO:0007669"/>
    <property type="project" value="UniProtKB-KW"/>
</dbReference>
<dbReference type="GO" id="GO:0009279">
    <property type="term" value="C:cell outer membrane"/>
    <property type="evidence" value="ECO:0007669"/>
    <property type="project" value="UniProtKB-SubCell"/>
</dbReference>
<dbReference type="InterPro" id="IPR036541">
    <property type="entry name" value="PLipase_A1_sf"/>
</dbReference>
<dbReference type="RefSeq" id="WP_279524331.1">
    <property type="nucleotide sequence ID" value="NZ_JARVII010000011.1"/>
</dbReference>
<evidence type="ECO:0000256" key="15">
    <source>
        <dbReference type="PIRSR" id="PIRSR603187-1"/>
    </source>
</evidence>
<name>A0AAW6RNA3_9BURK</name>
<dbReference type="InterPro" id="IPR003187">
    <property type="entry name" value="PLipase_A1"/>
</dbReference>
<keyword evidence="14 17" id="KW-0998">Cell outer membrane</keyword>
<keyword evidence="7 16" id="KW-0479">Metal-binding</keyword>
<feature type="signal peptide" evidence="17">
    <location>
        <begin position="1"/>
        <end position="21"/>
    </location>
</feature>
<dbReference type="Pfam" id="PF02253">
    <property type="entry name" value="PLA1"/>
    <property type="match status" value="1"/>
</dbReference>
<evidence type="ECO:0000256" key="5">
    <source>
        <dbReference type="ARBA" id="ARBA00022452"/>
    </source>
</evidence>
<dbReference type="PRINTS" id="PR01486">
    <property type="entry name" value="PHPHLIPASEA1"/>
</dbReference>
<comment type="caution">
    <text evidence="18">The sequence shown here is derived from an EMBL/GenBank/DDBJ whole genome shotgun (WGS) entry which is preliminary data.</text>
</comment>
<evidence type="ECO:0000256" key="7">
    <source>
        <dbReference type="ARBA" id="ARBA00022723"/>
    </source>
</evidence>
<sequence>MPRFPLWPLALPLLAAAQTGAAATPAASASPLAEDTQAKIQQAAAWQACTLLADDERLACFDQWAASQQKLMQAMSQRVAGVTQTSEADAALPAASATASVLRADVTQALASAQPAPTARDDAPEGVTASTGIVGVGLEQGCRDRQFSALSRFWELESGSACPTFSLRGYGPTGLLAAVGNRMNQQPASPNAANVVSTPTSWRKEETLLLVSVRTKIAGGLFTPAHSPRRDSLWFGYTQQSYWQLFSPEHSRPFRSTDYAPEAIYIYPTTASLPLGWRWRYTGAGLVHQSNGQSDPQSRSWNRAYLMAGFEHPRGLTVQAKLWSRFKEKALNDNNPDITRYLGHSEIAAAWQVNSRNLLRATFTGPVGTGRGSTRLEWLRALGNGAGNSFSGLHLHLRLFHGYGDSLLDYNYKRTVFSVGLSLLEF</sequence>
<keyword evidence="12 17" id="KW-0443">Lipid metabolism</keyword>
<dbReference type="PANTHER" id="PTHR40457:SF1">
    <property type="entry name" value="PHOSPHOLIPASE A1"/>
    <property type="match status" value="1"/>
</dbReference>
<evidence type="ECO:0000256" key="14">
    <source>
        <dbReference type="ARBA" id="ARBA00023237"/>
    </source>
</evidence>
<keyword evidence="13" id="KW-0472">Membrane</keyword>
<keyword evidence="6" id="KW-0812">Transmembrane</keyword>
<evidence type="ECO:0000256" key="10">
    <source>
        <dbReference type="ARBA" id="ARBA00022837"/>
    </source>
</evidence>
<dbReference type="GO" id="GO:0016042">
    <property type="term" value="P:lipid catabolic process"/>
    <property type="evidence" value="ECO:0007669"/>
    <property type="project" value="UniProtKB-KW"/>
</dbReference>
<comment type="similarity">
    <text evidence="3 17">Belongs to the phospholipase A1 family.</text>
</comment>
<gene>
    <name evidence="18" type="ORF">QB898_06830</name>
</gene>
<dbReference type="SUPFAM" id="SSF56931">
    <property type="entry name" value="Outer membrane phospholipase A (OMPLA)"/>
    <property type="match status" value="1"/>
</dbReference>
<feature type="binding site" description="in dimeric form" evidence="16">
    <location>
        <position position="298"/>
    </location>
    <ligand>
        <name>Ca(2+)</name>
        <dbReference type="ChEBI" id="CHEBI:29108"/>
        <label>1</label>
    </ligand>
</feature>
<evidence type="ECO:0000313" key="18">
    <source>
        <dbReference type="EMBL" id="MDG9699432.1"/>
    </source>
</evidence>
<dbReference type="EC" id="3.1.1.32" evidence="17"/>
<evidence type="ECO:0000256" key="9">
    <source>
        <dbReference type="ARBA" id="ARBA00022801"/>
    </source>
</evidence>
<evidence type="ECO:0000256" key="8">
    <source>
        <dbReference type="ARBA" id="ARBA00022729"/>
    </source>
</evidence>
<comment type="function">
    <text evidence="17">Hydrolysis of phosphatidylcholine with phospholipase A2 (EC 3.1.1.4) and phospholipase A1 (EC 3.1.1.32) activities.</text>
</comment>
<dbReference type="Proteomes" id="UP001237156">
    <property type="component" value="Unassembled WGS sequence"/>
</dbReference>
<evidence type="ECO:0000256" key="4">
    <source>
        <dbReference type="ARBA" id="ARBA00011702"/>
    </source>
</evidence>
<keyword evidence="11 17" id="KW-0442">Lipid degradation</keyword>
<evidence type="ECO:0000256" key="13">
    <source>
        <dbReference type="ARBA" id="ARBA00023136"/>
    </source>
</evidence>
<dbReference type="Gene3D" id="2.40.230.10">
    <property type="entry name" value="Phospholipase A1"/>
    <property type="match status" value="1"/>
</dbReference>
<keyword evidence="8 17" id="KW-0732">Signal</keyword>
<evidence type="ECO:0000256" key="16">
    <source>
        <dbReference type="PIRSR" id="PIRSR603187-2"/>
    </source>
</evidence>
<dbReference type="EMBL" id="JARVII010000011">
    <property type="protein sequence ID" value="MDG9699432.1"/>
    <property type="molecule type" value="Genomic_DNA"/>
</dbReference>
<evidence type="ECO:0000256" key="2">
    <source>
        <dbReference type="ARBA" id="ARBA00001604"/>
    </source>
</evidence>
<evidence type="ECO:0000313" key="19">
    <source>
        <dbReference type="Proteomes" id="UP001237156"/>
    </source>
</evidence>
<comment type="catalytic activity">
    <reaction evidence="1 17">
        <text>a 1,2-diacyl-sn-glycero-3-phosphocholine + H2O = a 2-acyl-sn-glycero-3-phosphocholine + a fatty acid + H(+)</text>
        <dbReference type="Rhea" id="RHEA:18689"/>
        <dbReference type="ChEBI" id="CHEBI:15377"/>
        <dbReference type="ChEBI" id="CHEBI:15378"/>
        <dbReference type="ChEBI" id="CHEBI:28868"/>
        <dbReference type="ChEBI" id="CHEBI:57643"/>
        <dbReference type="ChEBI" id="CHEBI:57875"/>
        <dbReference type="EC" id="3.1.1.32"/>
    </reaction>
</comment>
<evidence type="ECO:0000256" key="6">
    <source>
        <dbReference type="ARBA" id="ARBA00022692"/>
    </source>
</evidence>
<protein>
    <recommendedName>
        <fullName evidence="17">Phospholipase A1</fullName>
        <ecNumber evidence="17">3.1.1.32</ecNumber>
        <ecNumber evidence="17">3.1.1.4</ecNumber>
    </recommendedName>
    <alternativeName>
        <fullName evidence="17">Phosphatidylcholine 1-acylhydrolase</fullName>
    </alternativeName>
</protein>
<dbReference type="PANTHER" id="PTHR40457">
    <property type="entry name" value="PHOSPHOLIPASE A1"/>
    <property type="match status" value="1"/>
</dbReference>